<evidence type="ECO:0000313" key="1">
    <source>
        <dbReference type="EMBL" id="CAG8533148.1"/>
    </source>
</evidence>
<feature type="non-terminal residue" evidence="1">
    <location>
        <position position="1"/>
    </location>
</feature>
<evidence type="ECO:0000313" key="2">
    <source>
        <dbReference type="Proteomes" id="UP000789702"/>
    </source>
</evidence>
<protein>
    <submittedName>
        <fullName evidence="1">4289_t:CDS:1</fullName>
    </submittedName>
</protein>
<dbReference type="Proteomes" id="UP000789702">
    <property type="component" value="Unassembled WGS sequence"/>
</dbReference>
<proteinExistence type="predicted"/>
<gene>
    <name evidence="1" type="ORF">DHETER_LOCUS4458</name>
</gene>
<accession>A0ACA9LJJ1</accession>
<name>A0ACA9LJJ1_9GLOM</name>
<reference evidence="1" key="1">
    <citation type="submission" date="2021-06" db="EMBL/GenBank/DDBJ databases">
        <authorList>
            <person name="Kallberg Y."/>
            <person name="Tangrot J."/>
            <person name="Rosling A."/>
        </authorList>
    </citation>
    <scope>NUCLEOTIDE SEQUENCE</scope>
    <source>
        <strain evidence="1">IL203A</strain>
    </source>
</reference>
<organism evidence="1 2">
    <name type="scientific">Dentiscutata heterogama</name>
    <dbReference type="NCBI Taxonomy" id="1316150"/>
    <lineage>
        <taxon>Eukaryota</taxon>
        <taxon>Fungi</taxon>
        <taxon>Fungi incertae sedis</taxon>
        <taxon>Mucoromycota</taxon>
        <taxon>Glomeromycotina</taxon>
        <taxon>Glomeromycetes</taxon>
        <taxon>Diversisporales</taxon>
        <taxon>Gigasporaceae</taxon>
        <taxon>Dentiscutata</taxon>
    </lineage>
</organism>
<comment type="caution">
    <text evidence="1">The sequence shown here is derived from an EMBL/GenBank/DDBJ whole genome shotgun (WGS) entry which is preliminary data.</text>
</comment>
<dbReference type="EMBL" id="CAJVPU010004442">
    <property type="protein sequence ID" value="CAG8533148.1"/>
    <property type="molecule type" value="Genomic_DNA"/>
</dbReference>
<keyword evidence="2" id="KW-1185">Reference proteome</keyword>
<sequence length="111" mass="13278">TSLENIALFLKRFAKLSTEMCSSIYPTISIAYLIYNYLMDHCEKRINDQACDKISDAAKAAWEKLQEYYNKTSESYYYISTILDPRWKIKYFQTWANDNYDQVYYKDAKNL</sequence>